<protein>
    <recommendedName>
        <fullName evidence="6 10">UDP-glucose 4-epimerase</fullName>
        <ecNumber evidence="5 10">5.1.3.2</ecNumber>
    </recommendedName>
</protein>
<dbReference type="PANTHER" id="PTHR43725:SF47">
    <property type="entry name" value="UDP-GLUCOSE 4-EPIMERASE"/>
    <property type="match status" value="1"/>
</dbReference>
<evidence type="ECO:0000256" key="5">
    <source>
        <dbReference type="ARBA" id="ARBA00013189"/>
    </source>
</evidence>
<evidence type="ECO:0000256" key="2">
    <source>
        <dbReference type="ARBA" id="ARBA00001911"/>
    </source>
</evidence>
<keyword evidence="7 10" id="KW-0520">NAD</keyword>
<dbReference type="InterPro" id="IPR036291">
    <property type="entry name" value="NAD(P)-bd_dom_sf"/>
</dbReference>
<evidence type="ECO:0000256" key="9">
    <source>
        <dbReference type="ARBA" id="ARBA00023235"/>
    </source>
</evidence>
<evidence type="ECO:0000256" key="4">
    <source>
        <dbReference type="ARBA" id="ARBA00007637"/>
    </source>
</evidence>
<dbReference type="EC" id="5.1.3.2" evidence="5 10"/>
<feature type="domain" description="NAD-dependent epimerase/dehydratase" evidence="11">
    <location>
        <begin position="5"/>
        <end position="263"/>
    </location>
</feature>
<dbReference type="EMBL" id="JAJEPW010000060">
    <property type="protein sequence ID" value="MCC2130638.1"/>
    <property type="molecule type" value="Genomic_DNA"/>
</dbReference>
<keyword evidence="8" id="KW-0299">Galactose metabolism</keyword>
<keyword evidence="10" id="KW-0119">Carbohydrate metabolism</keyword>
<evidence type="ECO:0000256" key="8">
    <source>
        <dbReference type="ARBA" id="ARBA00023144"/>
    </source>
</evidence>
<dbReference type="GO" id="GO:0006012">
    <property type="term" value="P:galactose metabolic process"/>
    <property type="evidence" value="ECO:0007669"/>
    <property type="project" value="UniProtKB-KW"/>
</dbReference>
<evidence type="ECO:0000256" key="3">
    <source>
        <dbReference type="ARBA" id="ARBA00004947"/>
    </source>
</evidence>
<dbReference type="GO" id="GO:0003978">
    <property type="term" value="F:UDP-glucose 4-epimerase activity"/>
    <property type="evidence" value="ECO:0007669"/>
    <property type="project" value="UniProtKB-UniRule"/>
</dbReference>
<dbReference type="NCBIfam" id="NF007956">
    <property type="entry name" value="PRK10675.1"/>
    <property type="match status" value="1"/>
</dbReference>
<accession>A0AAE3DE23</accession>
<gene>
    <name evidence="12" type="primary">galE</name>
    <name evidence="12" type="ORF">LKD37_14150</name>
</gene>
<evidence type="ECO:0000259" key="11">
    <source>
        <dbReference type="Pfam" id="PF01370"/>
    </source>
</evidence>
<comment type="caution">
    <text evidence="12">The sequence shown here is derived from an EMBL/GenBank/DDBJ whole genome shotgun (WGS) entry which is preliminary data.</text>
</comment>
<dbReference type="InterPro" id="IPR001509">
    <property type="entry name" value="Epimerase_deHydtase"/>
</dbReference>
<evidence type="ECO:0000256" key="1">
    <source>
        <dbReference type="ARBA" id="ARBA00000083"/>
    </source>
</evidence>
<dbReference type="Gene3D" id="3.90.25.10">
    <property type="entry name" value="UDP-galactose 4-epimerase, domain 1"/>
    <property type="match status" value="1"/>
</dbReference>
<dbReference type="NCBIfam" id="TIGR01179">
    <property type="entry name" value="galE"/>
    <property type="match status" value="1"/>
</dbReference>
<evidence type="ECO:0000256" key="10">
    <source>
        <dbReference type="RuleBase" id="RU366046"/>
    </source>
</evidence>
<dbReference type="Proteomes" id="UP001199319">
    <property type="component" value="Unassembled WGS sequence"/>
</dbReference>
<dbReference type="PANTHER" id="PTHR43725">
    <property type="entry name" value="UDP-GLUCOSE 4-EPIMERASE"/>
    <property type="match status" value="1"/>
</dbReference>
<evidence type="ECO:0000313" key="12">
    <source>
        <dbReference type="EMBL" id="MCC2130638.1"/>
    </source>
</evidence>
<name>A0AAE3DE23_9FIRM</name>
<dbReference type="GO" id="GO:0005829">
    <property type="term" value="C:cytosol"/>
    <property type="evidence" value="ECO:0007669"/>
    <property type="project" value="TreeGrafter"/>
</dbReference>
<dbReference type="Gene3D" id="3.40.50.720">
    <property type="entry name" value="NAD(P)-binding Rossmann-like Domain"/>
    <property type="match status" value="1"/>
</dbReference>
<evidence type="ECO:0000313" key="13">
    <source>
        <dbReference type="Proteomes" id="UP001199319"/>
    </source>
</evidence>
<dbReference type="RefSeq" id="WP_302929795.1">
    <property type="nucleotide sequence ID" value="NZ_JAJEPW010000060.1"/>
</dbReference>
<keyword evidence="13" id="KW-1185">Reference proteome</keyword>
<comment type="pathway">
    <text evidence="3 10">Carbohydrate metabolism; galactose metabolism.</text>
</comment>
<comment type="catalytic activity">
    <reaction evidence="1 10">
        <text>UDP-alpha-D-glucose = UDP-alpha-D-galactose</text>
        <dbReference type="Rhea" id="RHEA:22168"/>
        <dbReference type="ChEBI" id="CHEBI:58885"/>
        <dbReference type="ChEBI" id="CHEBI:66914"/>
        <dbReference type="EC" id="5.1.3.2"/>
    </reaction>
</comment>
<dbReference type="SUPFAM" id="SSF51735">
    <property type="entry name" value="NAD(P)-binding Rossmann-fold domains"/>
    <property type="match status" value="1"/>
</dbReference>
<keyword evidence="9 10" id="KW-0413">Isomerase</keyword>
<dbReference type="CDD" id="cd05247">
    <property type="entry name" value="UDP_G4E_1_SDR_e"/>
    <property type="match status" value="1"/>
</dbReference>
<comment type="similarity">
    <text evidence="4 10">Belongs to the NAD(P)-dependent epimerase/dehydratase family.</text>
</comment>
<sequence>MKETVLLTGGAGFIGSHIAVELLQRDYDVVIADDLSNSRPDVPERIEKITGRAPVFYRMDVSDRQALDRVFRAHDIAAAVHLAGYKAVGESVQKPLAYYRNNLDTTLALLEVMADHGVHRLIFSSSATVYGNAEAPCREDMPTGGCTNPYAWTKLMIEQILRDAAKADPSLAAVCLRYFNPVGAHESGLIGELPNGIPNNLMPYITQTAAGIRRELTVFGNDYPTPDGTGVRDYIHVVDLARGHAAALDYSRSHPGWEAINLGTGRGSSVLEIVETFQRVNGVAVPHRIGPRRPGDLPTCYAATDKAARLLHWHAEKDLADMCRDSWRWQQSQQ</sequence>
<comment type="cofactor">
    <cofactor evidence="2 10">
        <name>NAD(+)</name>
        <dbReference type="ChEBI" id="CHEBI:57540"/>
    </cofactor>
</comment>
<dbReference type="InterPro" id="IPR005886">
    <property type="entry name" value="UDP_G4E"/>
</dbReference>
<reference evidence="12" key="1">
    <citation type="submission" date="2021-10" db="EMBL/GenBank/DDBJ databases">
        <title>Anaerobic single-cell dispensing facilitates the cultivation of human gut bacteria.</title>
        <authorList>
            <person name="Afrizal A."/>
        </authorList>
    </citation>
    <scope>NUCLEOTIDE SEQUENCE</scope>
    <source>
        <strain evidence="12">CLA-AA-H272</strain>
    </source>
</reference>
<evidence type="ECO:0000256" key="6">
    <source>
        <dbReference type="ARBA" id="ARBA00018569"/>
    </source>
</evidence>
<dbReference type="Pfam" id="PF01370">
    <property type="entry name" value="Epimerase"/>
    <property type="match status" value="1"/>
</dbReference>
<dbReference type="AlphaFoldDB" id="A0AAE3DE23"/>
<evidence type="ECO:0000256" key="7">
    <source>
        <dbReference type="ARBA" id="ARBA00023027"/>
    </source>
</evidence>
<organism evidence="12 13">
    <name type="scientific">Brotocaccenecus cirricatena</name>
    <dbReference type="NCBI Taxonomy" id="3064195"/>
    <lineage>
        <taxon>Bacteria</taxon>
        <taxon>Bacillati</taxon>
        <taxon>Bacillota</taxon>
        <taxon>Clostridia</taxon>
        <taxon>Eubacteriales</taxon>
        <taxon>Oscillospiraceae</taxon>
        <taxon>Brotocaccenecus</taxon>
    </lineage>
</organism>
<comment type="subunit">
    <text evidence="10">Homodimer.</text>
</comment>
<proteinExistence type="inferred from homology"/>